<evidence type="ECO:0000256" key="5">
    <source>
        <dbReference type="ARBA" id="ARBA00022694"/>
    </source>
</evidence>
<accession>A0ABS5QWJ6</accession>
<feature type="site" description="Interaction with substrate tRNA" evidence="10">
    <location>
        <position position="102"/>
    </location>
</feature>
<evidence type="ECO:0000313" key="14">
    <source>
        <dbReference type="EMBL" id="MBS9336282.1"/>
    </source>
</evidence>
<dbReference type="EMBL" id="JAAMFJ010000001">
    <property type="protein sequence ID" value="MBS9336282.1"/>
    <property type="molecule type" value="Genomic_DNA"/>
</dbReference>
<comment type="subunit">
    <text evidence="10">Monomer.</text>
</comment>
<keyword evidence="6 10" id="KW-0547">Nucleotide-binding</keyword>
<feature type="region of interest" description="Interaction with substrate tRNA" evidence="10">
    <location>
        <begin position="36"/>
        <end position="39"/>
    </location>
</feature>
<evidence type="ECO:0000256" key="4">
    <source>
        <dbReference type="ARBA" id="ARBA00022679"/>
    </source>
</evidence>
<evidence type="ECO:0000313" key="15">
    <source>
        <dbReference type="Proteomes" id="UP000735205"/>
    </source>
</evidence>
<keyword evidence="5 10" id="KW-0819">tRNA processing</keyword>
<name>A0ABS5QWJ6_9LACO</name>
<dbReference type="InterPro" id="IPR027417">
    <property type="entry name" value="P-loop_NTPase"/>
</dbReference>
<gene>
    <name evidence="10 14" type="primary">miaA</name>
    <name evidence="14" type="ORF">G6R28_03425</name>
</gene>
<reference evidence="14 15" key="1">
    <citation type="submission" date="2020-02" db="EMBL/GenBank/DDBJ databases">
        <title>Fructobacillus sp. isolated from paper mulberry of Taiwan.</title>
        <authorList>
            <person name="Lin S.-T."/>
        </authorList>
    </citation>
    <scope>NUCLEOTIDE SEQUENCE [LARGE SCALE GENOMIC DNA]</scope>
    <source>
        <strain evidence="14 15">M1-21</strain>
    </source>
</reference>
<dbReference type="InterPro" id="IPR039657">
    <property type="entry name" value="Dimethylallyltransferase"/>
</dbReference>
<evidence type="ECO:0000256" key="8">
    <source>
        <dbReference type="ARBA" id="ARBA00022842"/>
    </source>
</evidence>
<comment type="caution">
    <text evidence="14">The sequence shown here is derived from an EMBL/GenBank/DDBJ whole genome shotgun (WGS) entry which is preliminary data.</text>
</comment>
<evidence type="ECO:0000256" key="6">
    <source>
        <dbReference type="ARBA" id="ARBA00022741"/>
    </source>
</evidence>
<evidence type="ECO:0000256" key="1">
    <source>
        <dbReference type="ARBA" id="ARBA00001946"/>
    </source>
</evidence>
<evidence type="ECO:0000256" key="2">
    <source>
        <dbReference type="ARBA" id="ARBA00003213"/>
    </source>
</evidence>
<comment type="similarity">
    <text evidence="3 10 13">Belongs to the IPP transferase family.</text>
</comment>
<proteinExistence type="inferred from homology"/>
<protein>
    <recommendedName>
        <fullName evidence="10">tRNA dimethylallyltransferase</fullName>
        <ecNumber evidence="10">2.5.1.75</ecNumber>
    </recommendedName>
    <alternativeName>
        <fullName evidence="10">Dimethylallyl diphosphate:tRNA dimethylallyltransferase</fullName>
        <shortName evidence="10">DMAPP:tRNA dimethylallyltransferase</shortName>
        <shortName evidence="10">DMATase</shortName>
    </alternativeName>
    <alternativeName>
        <fullName evidence="10">Isopentenyl-diphosphate:tRNA isopentenyltransferase</fullName>
        <shortName evidence="10">IPP transferase</shortName>
        <shortName evidence="10">IPPT</shortName>
        <shortName evidence="10">IPTase</shortName>
    </alternativeName>
</protein>
<evidence type="ECO:0000256" key="9">
    <source>
        <dbReference type="ARBA" id="ARBA00049563"/>
    </source>
</evidence>
<dbReference type="SUPFAM" id="SSF52540">
    <property type="entry name" value="P-loop containing nucleoside triphosphate hydrolases"/>
    <property type="match status" value="2"/>
</dbReference>
<dbReference type="Gene3D" id="3.40.50.300">
    <property type="entry name" value="P-loop containing nucleotide triphosphate hydrolases"/>
    <property type="match status" value="1"/>
</dbReference>
<comment type="catalytic activity">
    <reaction evidence="9 10 11">
        <text>adenosine(37) in tRNA + dimethylallyl diphosphate = N(6)-dimethylallyladenosine(37) in tRNA + diphosphate</text>
        <dbReference type="Rhea" id="RHEA:26482"/>
        <dbReference type="Rhea" id="RHEA-COMP:10162"/>
        <dbReference type="Rhea" id="RHEA-COMP:10375"/>
        <dbReference type="ChEBI" id="CHEBI:33019"/>
        <dbReference type="ChEBI" id="CHEBI:57623"/>
        <dbReference type="ChEBI" id="CHEBI:74411"/>
        <dbReference type="ChEBI" id="CHEBI:74415"/>
        <dbReference type="EC" id="2.5.1.75"/>
    </reaction>
</comment>
<keyword evidence="15" id="KW-1185">Reference proteome</keyword>
<keyword evidence="4 10" id="KW-0808">Transferase</keyword>
<dbReference type="PANTHER" id="PTHR11088">
    <property type="entry name" value="TRNA DIMETHYLALLYLTRANSFERASE"/>
    <property type="match status" value="1"/>
</dbReference>
<evidence type="ECO:0000256" key="3">
    <source>
        <dbReference type="ARBA" id="ARBA00005842"/>
    </source>
</evidence>
<dbReference type="PANTHER" id="PTHR11088:SF60">
    <property type="entry name" value="TRNA DIMETHYLALLYLTRANSFERASE"/>
    <property type="match status" value="1"/>
</dbReference>
<keyword evidence="7 10" id="KW-0067">ATP-binding</keyword>
<dbReference type="Proteomes" id="UP000735205">
    <property type="component" value="Unassembled WGS sequence"/>
</dbReference>
<dbReference type="RefSeq" id="WP_213792825.1">
    <property type="nucleotide sequence ID" value="NZ_JAAMFJ010000001.1"/>
</dbReference>
<evidence type="ECO:0000256" key="12">
    <source>
        <dbReference type="RuleBase" id="RU003784"/>
    </source>
</evidence>
<comment type="cofactor">
    <cofactor evidence="1 10">
        <name>Mg(2+)</name>
        <dbReference type="ChEBI" id="CHEBI:18420"/>
    </cofactor>
</comment>
<dbReference type="Gene3D" id="1.10.287.890">
    <property type="entry name" value="Crystal structure of tRNA isopentenylpyrophosphate transferase (bh2366) domain"/>
    <property type="match status" value="1"/>
</dbReference>
<organism evidence="14 15">
    <name type="scientific">Fructobacillus papyrifericola</name>
    <dbReference type="NCBI Taxonomy" id="2713172"/>
    <lineage>
        <taxon>Bacteria</taxon>
        <taxon>Bacillati</taxon>
        <taxon>Bacillota</taxon>
        <taxon>Bacilli</taxon>
        <taxon>Lactobacillales</taxon>
        <taxon>Lactobacillaceae</taxon>
        <taxon>Fructobacillus</taxon>
    </lineage>
</organism>
<dbReference type="EC" id="2.5.1.75" evidence="10"/>
<dbReference type="InterPro" id="IPR018022">
    <property type="entry name" value="IPT"/>
</dbReference>
<dbReference type="HAMAP" id="MF_00185">
    <property type="entry name" value="IPP_trans"/>
    <property type="match status" value="1"/>
</dbReference>
<evidence type="ECO:0000256" key="7">
    <source>
        <dbReference type="ARBA" id="ARBA00022840"/>
    </source>
</evidence>
<sequence length="307" mass="34361">MKKTKVVVIAGPTASGKTGLAMNLADRFNGELVSADSMQVYQNLDIGTAKADSEELKRGPQHLLDLVDERADFSVADFLKAADQAIEDIQSRGKLPIVVGGTGFYVKALLGQQSLDFAPSNEEEVKKDEERPLAELVAELKAGADQSLLERVDLQNKSRVLRALQIMRHGEKKATDAEKRPQYEACVLAIDWPREKLYERINGRVEKMLSLGLETEARHLYELGGLKLQAGRGIGYKEFYPYFEGRATLPEVVSAIQQDSRRYAKRQLTYWRHQIDGLEWVEGEKADALAQKRVSEFLRIKDAANGL</sequence>
<keyword evidence="8 10" id="KW-0460">Magnesium</keyword>
<dbReference type="GO" id="GO:0052381">
    <property type="term" value="F:tRNA dimethylallyltransferase activity"/>
    <property type="evidence" value="ECO:0007669"/>
    <property type="project" value="UniProtKB-EC"/>
</dbReference>
<dbReference type="Pfam" id="PF01715">
    <property type="entry name" value="IPPT"/>
    <property type="match status" value="1"/>
</dbReference>
<evidence type="ECO:0000256" key="13">
    <source>
        <dbReference type="RuleBase" id="RU003785"/>
    </source>
</evidence>
<dbReference type="NCBIfam" id="TIGR00174">
    <property type="entry name" value="miaA"/>
    <property type="match status" value="1"/>
</dbReference>
<comment type="function">
    <text evidence="2 10 12">Catalyzes the transfer of a dimethylallyl group onto the adenine at position 37 in tRNAs that read codons beginning with uridine, leading to the formation of N6-(dimethylallyl)adenosine (i(6)A).</text>
</comment>
<evidence type="ECO:0000256" key="11">
    <source>
        <dbReference type="RuleBase" id="RU003783"/>
    </source>
</evidence>
<feature type="binding site" evidence="10">
    <location>
        <begin position="11"/>
        <end position="18"/>
    </location>
    <ligand>
        <name>ATP</name>
        <dbReference type="ChEBI" id="CHEBI:30616"/>
    </ligand>
</feature>
<feature type="binding site" evidence="10">
    <location>
        <begin position="13"/>
        <end position="18"/>
    </location>
    <ligand>
        <name>substrate</name>
    </ligand>
</feature>
<evidence type="ECO:0000256" key="10">
    <source>
        <dbReference type="HAMAP-Rule" id="MF_00185"/>
    </source>
</evidence>
<comment type="caution">
    <text evidence="10">Lacks conserved residue(s) required for the propagation of feature annotation.</text>
</comment>